<dbReference type="AlphaFoldDB" id="A0AAW3HUS1"/>
<feature type="region of interest" description="Disordered" evidence="2">
    <location>
        <begin position="57"/>
        <end position="87"/>
    </location>
</feature>
<organism evidence="4 5">
    <name type="scientific">Streptococcus agalactiae</name>
    <dbReference type="NCBI Taxonomy" id="1311"/>
    <lineage>
        <taxon>Bacteria</taxon>
        <taxon>Bacillati</taxon>
        <taxon>Bacillota</taxon>
        <taxon>Bacilli</taxon>
        <taxon>Lactobacillales</taxon>
        <taxon>Streptococcaceae</taxon>
        <taxon>Streptococcus</taxon>
    </lineage>
</organism>
<comment type="caution">
    <text evidence="4">The sequence shown here is derived from an EMBL/GenBank/DDBJ whole genome shotgun (WGS) entry which is preliminary data.</text>
</comment>
<name>A0AAW3HUS1_STRAG</name>
<dbReference type="InterPro" id="IPR005877">
    <property type="entry name" value="YSIRK_signal_dom"/>
</dbReference>
<dbReference type="NCBIfam" id="TIGR01168">
    <property type="entry name" value="YSIRK_signal"/>
    <property type="match status" value="1"/>
</dbReference>
<dbReference type="EMBL" id="LCVB01000010">
    <property type="protein sequence ID" value="KLJ31379.1"/>
    <property type="molecule type" value="Genomic_DNA"/>
</dbReference>
<accession>A0AAW3HUS1</accession>
<evidence type="ECO:0000256" key="2">
    <source>
        <dbReference type="SAM" id="MobiDB-lite"/>
    </source>
</evidence>
<dbReference type="Pfam" id="PF04650">
    <property type="entry name" value="YSIRK_signal"/>
    <property type="match status" value="1"/>
</dbReference>
<proteinExistence type="predicted"/>
<dbReference type="Proteomes" id="UP000035174">
    <property type="component" value="Unassembled WGS sequence"/>
</dbReference>
<reference evidence="4 5" key="1">
    <citation type="journal article" date="2015" name="PLoS ONE">
        <title>Genomic analysis reveals the molecular basis for capsule loss in the group B streptococcus population.</title>
        <authorList>
            <consortium name="DEVANI Consortium"/>
            <person name="Rosini R."/>
            <person name="Campisi E."/>
            <person name="De Chiara M."/>
            <person name="Tettelin H."/>
            <person name="Rinaudo D."/>
            <person name="Toniolo C."/>
            <person name="Metruccio M."/>
            <person name="Guidotti S."/>
            <person name="Sorensen U.B."/>
            <person name="Kilian M."/>
            <person name="Ramirez M."/>
            <person name="Janulczyk R."/>
            <person name="Donati C."/>
            <person name="Grandi G."/>
            <person name="Margarit I."/>
        </authorList>
    </citation>
    <scope>NUCLEOTIDE SEQUENCE [LARGE SCALE GENOMIC DNA]</scope>
    <source>
        <strain evidence="4 5">ES-PW-063</strain>
    </source>
</reference>
<feature type="compositionally biased region" description="Polar residues" evidence="2">
    <location>
        <begin position="68"/>
        <end position="87"/>
    </location>
</feature>
<gene>
    <name evidence="4" type="ORF">WA45_00820</name>
</gene>
<sequence length="117" mass="12843">MLRKYKQRNYNVAHTKQRFSIKKFKFGVASVLIGLTFLGMSSHSVLADESSIMSTEVPQTAGVKPEVTVTQPTSDVTSLATDTSTSAVPVTHEKEANKTLRVTSSSTSEFTEWTNVK</sequence>
<evidence type="ECO:0000256" key="1">
    <source>
        <dbReference type="ARBA" id="ARBA00022729"/>
    </source>
</evidence>
<feature type="domain" description="YSIRK Gram-positive signal peptide" evidence="3">
    <location>
        <begin position="15"/>
        <end position="39"/>
    </location>
</feature>
<keyword evidence="1" id="KW-0732">Signal</keyword>
<evidence type="ECO:0000313" key="5">
    <source>
        <dbReference type="Proteomes" id="UP000035174"/>
    </source>
</evidence>
<protein>
    <submittedName>
        <fullName evidence="4">Cell surface protein</fullName>
    </submittedName>
</protein>
<evidence type="ECO:0000259" key="3">
    <source>
        <dbReference type="Pfam" id="PF04650"/>
    </source>
</evidence>
<evidence type="ECO:0000313" key="4">
    <source>
        <dbReference type="EMBL" id="KLJ31379.1"/>
    </source>
</evidence>